<keyword evidence="3" id="KW-1185">Reference proteome</keyword>
<dbReference type="RefSeq" id="WP_164891370.1">
    <property type="nucleotide sequence ID" value="NZ_CAJCKR010000010.1"/>
</dbReference>
<feature type="compositionally biased region" description="Basic and acidic residues" evidence="1">
    <location>
        <begin position="21"/>
        <end position="31"/>
    </location>
</feature>
<dbReference type="Proteomes" id="UP001549119">
    <property type="component" value="Unassembled WGS sequence"/>
</dbReference>
<accession>A0ABV2NK97</accession>
<sequence length="52" mass="5279">MSEPRETGAQPDAPKNVAPDAVKDPNEKTEGKPGQGTPSGGTQNDETDPGSS</sequence>
<proteinExistence type="predicted"/>
<organism evidence="2 3">
    <name type="scientific">Methylobacterium radiotolerans</name>
    <dbReference type="NCBI Taxonomy" id="31998"/>
    <lineage>
        <taxon>Bacteria</taxon>
        <taxon>Pseudomonadati</taxon>
        <taxon>Pseudomonadota</taxon>
        <taxon>Alphaproteobacteria</taxon>
        <taxon>Hyphomicrobiales</taxon>
        <taxon>Methylobacteriaceae</taxon>
        <taxon>Methylobacterium</taxon>
    </lineage>
</organism>
<dbReference type="EMBL" id="JBEPNW010000002">
    <property type="protein sequence ID" value="MET3866920.1"/>
    <property type="molecule type" value="Genomic_DNA"/>
</dbReference>
<feature type="region of interest" description="Disordered" evidence="1">
    <location>
        <begin position="1"/>
        <end position="52"/>
    </location>
</feature>
<reference evidence="2 3" key="1">
    <citation type="submission" date="2024-06" db="EMBL/GenBank/DDBJ databases">
        <title>Genomics of switchgrass bacterial isolates.</title>
        <authorList>
            <person name="Shade A."/>
        </authorList>
    </citation>
    <scope>NUCLEOTIDE SEQUENCE [LARGE SCALE GENOMIC DNA]</scope>
    <source>
        <strain evidence="2 3">PvP084</strain>
    </source>
</reference>
<evidence type="ECO:0000313" key="2">
    <source>
        <dbReference type="EMBL" id="MET3866920.1"/>
    </source>
</evidence>
<evidence type="ECO:0000256" key="1">
    <source>
        <dbReference type="SAM" id="MobiDB-lite"/>
    </source>
</evidence>
<name>A0ABV2NK97_9HYPH</name>
<comment type="caution">
    <text evidence="2">The sequence shown here is derived from an EMBL/GenBank/DDBJ whole genome shotgun (WGS) entry which is preliminary data.</text>
</comment>
<evidence type="ECO:0000313" key="3">
    <source>
        <dbReference type="Proteomes" id="UP001549119"/>
    </source>
</evidence>
<protein>
    <submittedName>
        <fullName evidence="2">Uncharacterized protein</fullName>
    </submittedName>
</protein>
<gene>
    <name evidence="2" type="ORF">ABIC20_004229</name>
</gene>